<organism evidence="1 2">
    <name type="scientific">Cardiocondyla obscurior</name>
    <dbReference type="NCBI Taxonomy" id="286306"/>
    <lineage>
        <taxon>Eukaryota</taxon>
        <taxon>Metazoa</taxon>
        <taxon>Ecdysozoa</taxon>
        <taxon>Arthropoda</taxon>
        <taxon>Hexapoda</taxon>
        <taxon>Insecta</taxon>
        <taxon>Pterygota</taxon>
        <taxon>Neoptera</taxon>
        <taxon>Endopterygota</taxon>
        <taxon>Hymenoptera</taxon>
        <taxon>Apocrita</taxon>
        <taxon>Aculeata</taxon>
        <taxon>Formicoidea</taxon>
        <taxon>Formicidae</taxon>
        <taxon>Myrmicinae</taxon>
        <taxon>Cardiocondyla</taxon>
    </lineage>
</organism>
<dbReference type="EMBL" id="JADYXP020000002">
    <property type="protein sequence ID" value="KAL0131615.1"/>
    <property type="molecule type" value="Genomic_DNA"/>
</dbReference>
<sequence length="92" mass="11120">MLITSPRSLVWLKRKSQITLHVNYPVINSPEFSVSPNRRHRRGIKGDDGQFRQIRQHNWDYKFFHKFKLFIFNSLRVIGNKVLFKNEFLTCK</sequence>
<name>A0AAW2GWE6_9HYME</name>
<gene>
    <name evidence="1" type="ORF">PUN28_002873</name>
</gene>
<accession>A0AAW2GWE6</accession>
<comment type="caution">
    <text evidence="1">The sequence shown here is derived from an EMBL/GenBank/DDBJ whole genome shotgun (WGS) entry which is preliminary data.</text>
</comment>
<protein>
    <submittedName>
        <fullName evidence="1">Uncharacterized protein</fullName>
    </submittedName>
</protein>
<evidence type="ECO:0000313" key="1">
    <source>
        <dbReference type="EMBL" id="KAL0131615.1"/>
    </source>
</evidence>
<proteinExistence type="predicted"/>
<dbReference type="AlphaFoldDB" id="A0AAW2GWE6"/>
<evidence type="ECO:0000313" key="2">
    <source>
        <dbReference type="Proteomes" id="UP001430953"/>
    </source>
</evidence>
<dbReference type="Proteomes" id="UP001430953">
    <property type="component" value="Unassembled WGS sequence"/>
</dbReference>
<reference evidence="1 2" key="1">
    <citation type="submission" date="2023-03" db="EMBL/GenBank/DDBJ databases">
        <title>High recombination rates correlate with genetic variation in Cardiocondyla obscurior ants.</title>
        <authorList>
            <person name="Errbii M."/>
        </authorList>
    </citation>
    <scope>NUCLEOTIDE SEQUENCE [LARGE SCALE GENOMIC DNA]</scope>
    <source>
        <strain evidence="1">Alpha-2009</strain>
        <tissue evidence="1">Whole body</tissue>
    </source>
</reference>
<keyword evidence="2" id="KW-1185">Reference proteome</keyword>